<reference evidence="2" key="1">
    <citation type="journal article" date="2008" name="Nat. Genet.">
        <title>The Pristionchus pacificus genome provides a unique perspective on nematode lifestyle and parasitism.</title>
        <authorList>
            <person name="Dieterich C."/>
            <person name="Clifton S.W."/>
            <person name="Schuster L.N."/>
            <person name="Chinwalla A."/>
            <person name="Delehaunty K."/>
            <person name="Dinkelacker I."/>
            <person name="Fulton L."/>
            <person name="Fulton R."/>
            <person name="Godfrey J."/>
            <person name="Minx P."/>
            <person name="Mitreva M."/>
            <person name="Roeseler W."/>
            <person name="Tian H."/>
            <person name="Witte H."/>
            <person name="Yang S.P."/>
            <person name="Wilson R.K."/>
            <person name="Sommer R.J."/>
        </authorList>
    </citation>
    <scope>NUCLEOTIDE SEQUENCE [LARGE SCALE GENOMIC DNA]</scope>
    <source>
        <strain evidence="2">PS312</strain>
    </source>
</reference>
<reference evidence="1" key="2">
    <citation type="submission" date="2022-06" db="UniProtKB">
        <authorList>
            <consortium name="EnsemblMetazoa"/>
        </authorList>
    </citation>
    <scope>IDENTIFICATION</scope>
    <source>
        <strain evidence="1">PS312</strain>
    </source>
</reference>
<dbReference type="EnsemblMetazoa" id="PPA42766.1">
    <property type="protein sequence ID" value="PPA42766.1"/>
    <property type="gene ID" value="WBGene00281135"/>
</dbReference>
<dbReference type="PANTHER" id="PTHR21459:SF2">
    <property type="entry name" value="PROTEIN CBG08968"/>
    <property type="match status" value="1"/>
</dbReference>
<organism evidence="1 2">
    <name type="scientific">Pristionchus pacificus</name>
    <name type="common">Parasitic nematode worm</name>
    <dbReference type="NCBI Taxonomy" id="54126"/>
    <lineage>
        <taxon>Eukaryota</taxon>
        <taxon>Metazoa</taxon>
        <taxon>Ecdysozoa</taxon>
        <taxon>Nematoda</taxon>
        <taxon>Chromadorea</taxon>
        <taxon>Rhabditida</taxon>
        <taxon>Rhabditina</taxon>
        <taxon>Diplogasteromorpha</taxon>
        <taxon>Diplogasteroidea</taxon>
        <taxon>Neodiplogasteridae</taxon>
        <taxon>Pristionchus</taxon>
    </lineage>
</organism>
<evidence type="ECO:0000313" key="2">
    <source>
        <dbReference type="Proteomes" id="UP000005239"/>
    </source>
</evidence>
<dbReference type="Proteomes" id="UP000005239">
    <property type="component" value="Unassembled WGS sequence"/>
</dbReference>
<evidence type="ECO:0000313" key="1">
    <source>
        <dbReference type="EnsemblMetazoa" id="PPA42766.1"/>
    </source>
</evidence>
<protein>
    <submittedName>
        <fullName evidence="1">Uncharacterized protein</fullName>
    </submittedName>
</protein>
<dbReference type="OrthoDB" id="5859941at2759"/>
<name>A0A2A6BHY8_PRIPA</name>
<accession>A0A2A6BHY8</accession>
<gene>
    <name evidence="1" type="primary">WBGene00281135</name>
</gene>
<accession>A0A8R1Z3K1</accession>
<dbReference type="PANTHER" id="PTHR21459">
    <property type="entry name" value="PROTEIN CBG08968"/>
    <property type="match status" value="1"/>
</dbReference>
<sequence length="485" mass="55752">MDPPPPVLATQESVDVLTKLVKSLHVKLDKLFSSSATRVVLVGSTEKDTPEETSKNDEEVLRTIIETTKDKDLKEAYAAGTITHARFPANNPPGPRFFKRDLMPSELEQERSARMEARKKNFTAGCLRWGVRDCCSMEAPAIKLSPNVDQEMDTLSPIERLPRELVWKIIDFVPEAVLNLMATSPALQWRVLEYARQPLTIPILDRVGISRSNSINTRMWVWMYVPKRLSTLFELRLIVRERPPTMTRTIKRLFHEVPFHLYRYELDANMDGSPTIDYLRGIFGNHLGYFWVNGPSYNNLMSPYVIRLLDGMKIRRLEMMIDDLSEEIASQILERIKKHACEQLILTIRNVAASKNAVQFLHDLSSAVRSIRIIQSEVAGISEDANFLFGIQDGDWARVILEMFSRKVDKLLIDTHYKGYLTKGGVDFLREKLPSLGEKVWFDTDCIAYENDMNYVRDGLSVAFDADDQRLRMKNSSRTEELFRS</sequence>
<dbReference type="AlphaFoldDB" id="A0A2A6BHY8"/>
<keyword evidence="2" id="KW-1185">Reference proteome</keyword>
<proteinExistence type="predicted"/>